<keyword evidence="4 7" id="KW-0812">Transmembrane</keyword>
<evidence type="ECO:0000259" key="9">
    <source>
        <dbReference type="Pfam" id="PF12704"/>
    </source>
</evidence>
<dbReference type="RefSeq" id="WP_377259219.1">
    <property type="nucleotide sequence ID" value="NZ_JBHMAA010000011.1"/>
</dbReference>
<keyword evidence="3" id="KW-1003">Cell membrane</keyword>
<reference evidence="10 11" key="1">
    <citation type="submission" date="2024-09" db="EMBL/GenBank/DDBJ databases">
        <authorList>
            <person name="Sun Q."/>
            <person name="Mori K."/>
        </authorList>
    </citation>
    <scope>NUCLEOTIDE SEQUENCE [LARGE SCALE GENOMIC DNA]</scope>
    <source>
        <strain evidence="10 11">TBRC 4938</strain>
    </source>
</reference>
<comment type="caution">
    <text evidence="10">The sequence shown here is derived from an EMBL/GenBank/DDBJ whole genome shotgun (WGS) entry which is preliminary data.</text>
</comment>
<proteinExistence type="predicted"/>
<dbReference type="Pfam" id="PF02687">
    <property type="entry name" value="FtsX"/>
    <property type="match status" value="1"/>
</dbReference>
<evidence type="ECO:0000256" key="2">
    <source>
        <dbReference type="ARBA" id="ARBA00022448"/>
    </source>
</evidence>
<evidence type="ECO:0000256" key="5">
    <source>
        <dbReference type="ARBA" id="ARBA00022989"/>
    </source>
</evidence>
<evidence type="ECO:0000256" key="7">
    <source>
        <dbReference type="SAM" id="Phobius"/>
    </source>
</evidence>
<keyword evidence="2" id="KW-0813">Transport</keyword>
<evidence type="ECO:0000256" key="6">
    <source>
        <dbReference type="ARBA" id="ARBA00023136"/>
    </source>
</evidence>
<dbReference type="InterPro" id="IPR025857">
    <property type="entry name" value="MacB_PCD"/>
</dbReference>
<keyword evidence="5 7" id="KW-1133">Transmembrane helix</keyword>
<gene>
    <name evidence="10" type="primary">devC</name>
    <name evidence="10" type="ORF">ACFFP0_08910</name>
</gene>
<accession>A0ABV6AEG8</accession>
<feature type="transmembrane region" description="Helical" evidence="7">
    <location>
        <begin position="274"/>
        <end position="297"/>
    </location>
</feature>
<name>A0ABV6AEG8_9HYPH</name>
<evidence type="ECO:0000256" key="4">
    <source>
        <dbReference type="ARBA" id="ARBA00022692"/>
    </source>
</evidence>
<evidence type="ECO:0000256" key="1">
    <source>
        <dbReference type="ARBA" id="ARBA00004651"/>
    </source>
</evidence>
<feature type="transmembrane region" description="Helical" evidence="7">
    <location>
        <begin position="26"/>
        <end position="46"/>
    </location>
</feature>
<evidence type="ECO:0000256" key="3">
    <source>
        <dbReference type="ARBA" id="ARBA00022475"/>
    </source>
</evidence>
<evidence type="ECO:0000313" key="11">
    <source>
        <dbReference type="Proteomes" id="UP001589692"/>
    </source>
</evidence>
<dbReference type="InterPro" id="IPR003838">
    <property type="entry name" value="ABC3_permease_C"/>
</dbReference>
<feature type="transmembrane region" description="Helical" evidence="7">
    <location>
        <begin position="364"/>
        <end position="384"/>
    </location>
</feature>
<evidence type="ECO:0000313" key="10">
    <source>
        <dbReference type="EMBL" id="MFB9948965.1"/>
    </source>
</evidence>
<keyword evidence="6 7" id="KW-0472">Membrane</keyword>
<dbReference type="PANTHER" id="PTHR43738:SF1">
    <property type="entry name" value="HEMIN TRANSPORT SYSTEM PERMEASE PROTEIN HRTB-RELATED"/>
    <property type="match status" value="1"/>
</dbReference>
<feature type="domain" description="ABC3 transporter permease C-terminal" evidence="8">
    <location>
        <begin position="279"/>
        <end position="391"/>
    </location>
</feature>
<dbReference type="InterPro" id="IPR005891">
    <property type="entry name" value="DevC"/>
</dbReference>
<dbReference type="PANTHER" id="PTHR43738">
    <property type="entry name" value="ABC TRANSPORTER, MEMBRANE PROTEIN"/>
    <property type="match status" value="1"/>
</dbReference>
<sequence length="395" mass="42380">MTRLLHLLLRRTPIGWLQLTHNHMRLAAAVAGIAFANLLVFVQLGVVASMNSVIYLTYTPFRTDIVISPPSPELFGGALLSRRIIYMALADPGVADATALHLGNMEWKRPGGISKALIVYGMAPEASAFAGETISEQQLAMLALPNRVLLDSEFRDIGQNGDVAAVERISPETPLEFEINGHAVSAVGSFKLGSGFGYDGALFMSDQTFQRLVPERTAGTLSHVLVRLKPGADPAPVIRRLNERLASEHVQVRTAGQMIADDVDYMNTEAPMGIIFGIGVFIGIFVGLVIVYQVLATDVAAHMKEYATFKAMGYPHRFLLGIVFEEALIIAFLGFMPGVLLGSGVYQVMAVATGLPLGMTPGRALSVLAGTFAACAISGALATLRLRRAEPAELF</sequence>
<keyword evidence="11" id="KW-1185">Reference proteome</keyword>
<evidence type="ECO:0000259" key="8">
    <source>
        <dbReference type="Pfam" id="PF02687"/>
    </source>
</evidence>
<dbReference type="EMBL" id="JBHMAA010000011">
    <property type="protein sequence ID" value="MFB9948965.1"/>
    <property type="molecule type" value="Genomic_DNA"/>
</dbReference>
<protein>
    <submittedName>
        <fullName evidence="10">ABC transporter permease DevC</fullName>
    </submittedName>
</protein>
<dbReference type="PIRSF" id="PIRSF031773">
    <property type="entry name" value="DevC"/>
    <property type="match status" value="1"/>
</dbReference>
<feature type="transmembrane region" description="Helical" evidence="7">
    <location>
        <begin position="318"/>
        <end position="344"/>
    </location>
</feature>
<organism evidence="10 11">
    <name type="scientific">Rhizobium puerariae</name>
    <dbReference type="NCBI Taxonomy" id="1585791"/>
    <lineage>
        <taxon>Bacteria</taxon>
        <taxon>Pseudomonadati</taxon>
        <taxon>Pseudomonadota</taxon>
        <taxon>Alphaproteobacteria</taxon>
        <taxon>Hyphomicrobiales</taxon>
        <taxon>Rhizobiaceae</taxon>
        <taxon>Rhizobium/Agrobacterium group</taxon>
        <taxon>Rhizobium</taxon>
    </lineage>
</organism>
<dbReference type="NCBIfam" id="TIGR01185">
    <property type="entry name" value="devC"/>
    <property type="match status" value="1"/>
</dbReference>
<dbReference type="InterPro" id="IPR051125">
    <property type="entry name" value="ABC-4/HrtB_transporter"/>
</dbReference>
<feature type="domain" description="MacB-like periplasmic core" evidence="9">
    <location>
        <begin position="27"/>
        <end position="242"/>
    </location>
</feature>
<comment type="subcellular location">
    <subcellularLocation>
        <location evidence="1">Cell membrane</location>
        <topology evidence="1">Multi-pass membrane protein</topology>
    </subcellularLocation>
</comment>
<dbReference type="Proteomes" id="UP001589692">
    <property type="component" value="Unassembled WGS sequence"/>
</dbReference>
<dbReference type="Pfam" id="PF12704">
    <property type="entry name" value="MacB_PCD"/>
    <property type="match status" value="1"/>
</dbReference>